<comment type="caution">
    <text evidence="2">The sequence shown here is derived from an EMBL/GenBank/DDBJ whole genome shotgun (WGS) entry which is preliminary data.</text>
</comment>
<proteinExistence type="predicted"/>
<gene>
    <name evidence="2" type="ORF">BLNAU_14880</name>
</gene>
<evidence type="ECO:0000313" key="3">
    <source>
        <dbReference type="Proteomes" id="UP001281761"/>
    </source>
</evidence>
<name>A0ABQ9XES7_9EUKA</name>
<protein>
    <submittedName>
        <fullName evidence="2">Uncharacterized protein</fullName>
    </submittedName>
</protein>
<feature type="compositionally biased region" description="Acidic residues" evidence="1">
    <location>
        <begin position="356"/>
        <end position="366"/>
    </location>
</feature>
<sequence>MGNNPTRSKTSSGASLNLSQESGSTVDTLLEPFLNFDENAELSFDEKSTIYNSLVALVKARSHFDSALQDRAVRFLKNLEPKWNEPGYSAGLVNDLVPSSDGSPSGFAASIVTLLSSPHWTIVTAALSFLFATFRPSSAIQCQLVESDLISNVLAIVQPHTLPISGNETMINNLILIIILCLELEYPVSLSDLGITDAADQFNHREMIFQKVVLSSSQFVTSLISNRNILSRDSFDSFMLLLVRFIKIGPFHRRTLEFVVASPIAMAITSCLSFIDYNRHLWLTFQHIDQSLDDWKCYGPEVVESAKRMMKALFSEDFEDTLEQMLMRNKGENYGSELIYRCHSISLLTGSNVELTENDEEEESEVEPPPLE</sequence>
<reference evidence="2 3" key="1">
    <citation type="journal article" date="2022" name="bioRxiv">
        <title>Genomics of Preaxostyla Flagellates Illuminates Evolutionary Transitions and the Path Towards Mitochondrial Loss.</title>
        <authorList>
            <person name="Novak L.V.F."/>
            <person name="Treitli S.C."/>
            <person name="Pyrih J."/>
            <person name="Halakuc P."/>
            <person name="Pipaliya S.V."/>
            <person name="Vacek V."/>
            <person name="Brzon O."/>
            <person name="Soukal P."/>
            <person name="Eme L."/>
            <person name="Dacks J.B."/>
            <person name="Karnkowska A."/>
            <person name="Elias M."/>
            <person name="Hampl V."/>
        </authorList>
    </citation>
    <scope>NUCLEOTIDE SEQUENCE [LARGE SCALE GENOMIC DNA]</scope>
    <source>
        <strain evidence="2">NAU3</strain>
        <tissue evidence="2">Gut</tissue>
    </source>
</reference>
<feature type="region of interest" description="Disordered" evidence="1">
    <location>
        <begin position="353"/>
        <end position="372"/>
    </location>
</feature>
<dbReference type="EMBL" id="JARBJD010000141">
    <property type="protein sequence ID" value="KAK2950194.1"/>
    <property type="molecule type" value="Genomic_DNA"/>
</dbReference>
<evidence type="ECO:0000313" key="2">
    <source>
        <dbReference type="EMBL" id="KAK2950194.1"/>
    </source>
</evidence>
<feature type="region of interest" description="Disordered" evidence="1">
    <location>
        <begin position="1"/>
        <end position="20"/>
    </location>
</feature>
<dbReference type="Proteomes" id="UP001281761">
    <property type="component" value="Unassembled WGS sequence"/>
</dbReference>
<accession>A0ABQ9XES7</accession>
<keyword evidence="3" id="KW-1185">Reference proteome</keyword>
<organism evidence="2 3">
    <name type="scientific">Blattamonas nauphoetae</name>
    <dbReference type="NCBI Taxonomy" id="2049346"/>
    <lineage>
        <taxon>Eukaryota</taxon>
        <taxon>Metamonada</taxon>
        <taxon>Preaxostyla</taxon>
        <taxon>Oxymonadida</taxon>
        <taxon>Blattamonas</taxon>
    </lineage>
</organism>
<evidence type="ECO:0000256" key="1">
    <source>
        <dbReference type="SAM" id="MobiDB-lite"/>
    </source>
</evidence>